<feature type="transmembrane region" description="Helical" evidence="1">
    <location>
        <begin position="46"/>
        <end position="68"/>
    </location>
</feature>
<sequence>MAASGHPPWRRRATTACRWLFIPVALPVAAVSVIRAVPADWPLPAVQLVAFTPWFAVPASAALLLAFLGRRRWQQAVAAALLGCQAFWLFPLDVREPAAEAAGARASLVAMSINAELGGADAAGIVALVREERVELLAIEEYTPQLARRLTAEGLDGLLPHRVAHARDGAGGTAIYASHNLEDAGVLPGTQFTMSMARLDMGAGSLRVVAVHTLAPVGNGLHQWRSDLATVGRADNGSGPLLLAGDFNATYDHREFRALLAGQGGGRSLVDVAGSLGSRLVPTWPMRGYSLPGITLDHLVTSPDIRGSGYSVHRVADTDHAAVVATLHIQVP</sequence>
<dbReference type="RefSeq" id="WP_376977017.1">
    <property type="nucleotide sequence ID" value="NZ_JBHSDQ010000003.1"/>
</dbReference>
<keyword evidence="1" id="KW-0812">Transmembrane</keyword>
<evidence type="ECO:0000313" key="4">
    <source>
        <dbReference type="Proteomes" id="UP001595778"/>
    </source>
</evidence>
<name>A0ABV8WHE1_9MICC</name>
<evidence type="ECO:0000313" key="3">
    <source>
        <dbReference type="EMBL" id="MFC4396092.1"/>
    </source>
</evidence>
<dbReference type="GO" id="GO:0004519">
    <property type="term" value="F:endonuclease activity"/>
    <property type="evidence" value="ECO:0007669"/>
    <property type="project" value="UniProtKB-KW"/>
</dbReference>
<keyword evidence="1" id="KW-0472">Membrane</keyword>
<keyword evidence="3" id="KW-0378">Hydrolase</keyword>
<evidence type="ECO:0000256" key="1">
    <source>
        <dbReference type="SAM" id="Phobius"/>
    </source>
</evidence>
<dbReference type="InterPro" id="IPR036691">
    <property type="entry name" value="Endo/exonu/phosph_ase_sf"/>
</dbReference>
<keyword evidence="3" id="KW-0255">Endonuclease</keyword>
<proteinExistence type="predicted"/>
<organism evidence="3 4">
    <name type="scientific">Arthrobacter sedimenti</name>
    <dbReference type="NCBI Taxonomy" id="2694931"/>
    <lineage>
        <taxon>Bacteria</taxon>
        <taxon>Bacillati</taxon>
        <taxon>Actinomycetota</taxon>
        <taxon>Actinomycetes</taxon>
        <taxon>Micrococcales</taxon>
        <taxon>Micrococcaceae</taxon>
        <taxon>Arthrobacter</taxon>
    </lineage>
</organism>
<dbReference type="EMBL" id="JBHSDQ010000003">
    <property type="protein sequence ID" value="MFC4396092.1"/>
    <property type="molecule type" value="Genomic_DNA"/>
</dbReference>
<dbReference type="InterPro" id="IPR005135">
    <property type="entry name" value="Endo/exonuclease/phosphatase"/>
</dbReference>
<keyword evidence="3" id="KW-0540">Nuclease</keyword>
<feature type="domain" description="Endonuclease/exonuclease/phosphatase" evidence="2">
    <location>
        <begin position="111"/>
        <end position="320"/>
    </location>
</feature>
<evidence type="ECO:0000259" key="2">
    <source>
        <dbReference type="Pfam" id="PF03372"/>
    </source>
</evidence>
<dbReference type="Gene3D" id="3.60.10.10">
    <property type="entry name" value="Endonuclease/exonuclease/phosphatase"/>
    <property type="match status" value="1"/>
</dbReference>
<accession>A0ABV8WHE1</accession>
<dbReference type="Proteomes" id="UP001595778">
    <property type="component" value="Unassembled WGS sequence"/>
</dbReference>
<comment type="caution">
    <text evidence="3">The sequence shown here is derived from an EMBL/GenBank/DDBJ whole genome shotgun (WGS) entry which is preliminary data.</text>
</comment>
<protein>
    <submittedName>
        <fullName evidence="3">Endonuclease/exonuclease/phosphatase family protein</fullName>
    </submittedName>
</protein>
<keyword evidence="4" id="KW-1185">Reference proteome</keyword>
<keyword evidence="1" id="KW-1133">Transmembrane helix</keyword>
<reference evidence="4" key="1">
    <citation type="journal article" date="2019" name="Int. J. Syst. Evol. Microbiol.">
        <title>The Global Catalogue of Microorganisms (GCM) 10K type strain sequencing project: providing services to taxonomists for standard genome sequencing and annotation.</title>
        <authorList>
            <consortium name="The Broad Institute Genomics Platform"/>
            <consortium name="The Broad Institute Genome Sequencing Center for Infectious Disease"/>
            <person name="Wu L."/>
            <person name="Ma J."/>
        </authorList>
    </citation>
    <scope>NUCLEOTIDE SEQUENCE [LARGE SCALE GENOMIC DNA]</scope>
    <source>
        <strain evidence="4">PJ61</strain>
    </source>
</reference>
<dbReference type="Pfam" id="PF03372">
    <property type="entry name" value="Exo_endo_phos"/>
    <property type="match status" value="1"/>
</dbReference>
<dbReference type="SUPFAM" id="SSF56219">
    <property type="entry name" value="DNase I-like"/>
    <property type="match status" value="1"/>
</dbReference>
<gene>
    <name evidence="3" type="ORF">ACFO0G_08335</name>
</gene>